<keyword evidence="6" id="KW-1185">Reference proteome</keyword>
<dbReference type="EMBL" id="JAQQDH010000010">
    <property type="protein sequence ID" value="MFM0447329.1"/>
    <property type="molecule type" value="Genomic_DNA"/>
</dbReference>
<keyword evidence="4" id="KW-0812">Transmembrane</keyword>
<dbReference type="Proteomes" id="UP001629288">
    <property type="component" value="Unassembled WGS sequence"/>
</dbReference>
<dbReference type="PANTHER" id="PTHR44858">
    <property type="entry name" value="TETRATRICOPEPTIDE REPEAT PROTEIN 6"/>
    <property type="match status" value="1"/>
</dbReference>
<keyword evidence="2 3" id="KW-0802">TPR repeat</keyword>
<proteinExistence type="predicted"/>
<dbReference type="SMART" id="SM00028">
    <property type="entry name" value="TPR"/>
    <property type="match status" value="3"/>
</dbReference>
<dbReference type="PANTHER" id="PTHR44858:SF1">
    <property type="entry name" value="UDP-N-ACETYLGLUCOSAMINE--PEPTIDE N-ACETYLGLUCOSAMINYLTRANSFERASE SPINDLY-RELATED"/>
    <property type="match status" value="1"/>
</dbReference>
<comment type="caution">
    <text evidence="5">The sequence shown here is derived from an EMBL/GenBank/DDBJ whole genome shotgun (WGS) entry which is preliminary data.</text>
</comment>
<organism evidence="5 6">
    <name type="scientific">Paraburkholderia strydomiana</name>
    <dbReference type="NCBI Taxonomy" id="1245417"/>
    <lineage>
        <taxon>Bacteria</taxon>
        <taxon>Pseudomonadati</taxon>
        <taxon>Pseudomonadota</taxon>
        <taxon>Betaproteobacteria</taxon>
        <taxon>Burkholderiales</taxon>
        <taxon>Burkholderiaceae</taxon>
        <taxon>Paraburkholderia</taxon>
    </lineage>
</organism>
<gene>
    <name evidence="5" type="ORF">PQR00_27365</name>
</gene>
<evidence type="ECO:0000256" key="3">
    <source>
        <dbReference type="PROSITE-ProRule" id="PRU00339"/>
    </source>
</evidence>
<dbReference type="SUPFAM" id="SSF48452">
    <property type="entry name" value="TPR-like"/>
    <property type="match status" value="1"/>
</dbReference>
<dbReference type="RefSeq" id="WP_408131045.1">
    <property type="nucleotide sequence ID" value="NZ_JAQQDH010000010.1"/>
</dbReference>
<dbReference type="Pfam" id="PF13432">
    <property type="entry name" value="TPR_16"/>
    <property type="match status" value="2"/>
</dbReference>
<evidence type="ECO:0000256" key="4">
    <source>
        <dbReference type="SAM" id="Phobius"/>
    </source>
</evidence>
<keyword evidence="1" id="KW-0677">Repeat</keyword>
<sequence>MSYFLSHWNLSHWISAMFLFWNGARFFAYLPTIRKVIAQDADVRSYSLVSWGIWFLSNLTFALMLLEVSGGQPNEMVWMNVGNSIMCMAVFALVVLKRYRSHSMQTMKRDGQRPLKVECEHLREQGNTLMQLGHYEGAVRAYDAFLTHVEDDATVFNEAICLEKLGRRAEALPLYQQLAQRDVLGALINSSNCLSSLGAPSEALEYASRATRLAPGDPAAWIALGSAHLSSGAWRDAVDGFSHARRLNPIDPTSTYKLALAAVQMNDSDLWREELQDVLSLAPLDDSRRRLVNSVSNAGHRLVH</sequence>
<dbReference type="InterPro" id="IPR019734">
    <property type="entry name" value="TPR_rpt"/>
</dbReference>
<keyword evidence="4" id="KW-1133">Transmembrane helix</keyword>
<feature type="repeat" description="TPR" evidence="3">
    <location>
        <begin position="218"/>
        <end position="251"/>
    </location>
</feature>
<keyword evidence="4" id="KW-0472">Membrane</keyword>
<evidence type="ECO:0000256" key="2">
    <source>
        <dbReference type="ARBA" id="ARBA00022803"/>
    </source>
</evidence>
<evidence type="ECO:0000313" key="6">
    <source>
        <dbReference type="Proteomes" id="UP001629288"/>
    </source>
</evidence>
<feature type="transmembrane region" description="Helical" evidence="4">
    <location>
        <begin position="78"/>
        <end position="99"/>
    </location>
</feature>
<accession>A0ABW9C9P2</accession>
<feature type="transmembrane region" description="Helical" evidence="4">
    <location>
        <begin position="45"/>
        <end position="66"/>
    </location>
</feature>
<dbReference type="InterPro" id="IPR011990">
    <property type="entry name" value="TPR-like_helical_dom_sf"/>
</dbReference>
<feature type="transmembrane region" description="Helical" evidence="4">
    <location>
        <begin position="12"/>
        <end position="33"/>
    </location>
</feature>
<reference evidence="5 6" key="1">
    <citation type="journal article" date="2024" name="Chem. Sci.">
        <title>Discovery of megapolipeptins by genome mining of a Burkholderiales bacteria collection.</title>
        <authorList>
            <person name="Paulo B.S."/>
            <person name="Recchia M.J.J."/>
            <person name="Lee S."/>
            <person name="Fergusson C.H."/>
            <person name="Romanowski S.B."/>
            <person name="Hernandez A."/>
            <person name="Krull N."/>
            <person name="Liu D.Y."/>
            <person name="Cavanagh H."/>
            <person name="Bos A."/>
            <person name="Gray C.A."/>
            <person name="Murphy B.T."/>
            <person name="Linington R.G."/>
            <person name="Eustaquio A.S."/>
        </authorList>
    </citation>
    <scope>NUCLEOTIDE SEQUENCE [LARGE SCALE GENOMIC DNA]</scope>
    <source>
        <strain evidence="5 6">RL17-379-BIB-C</strain>
    </source>
</reference>
<dbReference type="PROSITE" id="PS50005">
    <property type="entry name" value="TPR"/>
    <property type="match status" value="1"/>
</dbReference>
<evidence type="ECO:0000313" key="5">
    <source>
        <dbReference type="EMBL" id="MFM0447329.1"/>
    </source>
</evidence>
<protein>
    <submittedName>
        <fullName evidence="5">Tetratricopeptide repeat protein</fullName>
    </submittedName>
</protein>
<evidence type="ECO:0000256" key="1">
    <source>
        <dbReference type="ARBA" id="ARBA00022737"/>
    </source>
</evidence>
<name>A0ABW9C9P2_9BURK</name>
<dbReference type="InterPro" id="IPR050498">
    <property type="entry name" value="Ycf3"/>
</dbReference>
<dbReference type="Gene3D" id="1.25.40.10">
    <property type="entry name" value="Tetratricopeptide repeat domain"/>
    <property type="match status" value="2"/>
</dbReference>